<dbReference type="SUPFAM" id="SSF56281">
    <property type="entry name" value="Metallo-hydrolase/oxidoreductase"/>
    <property type="match status" value="1"/>
</dbReference>
<feature type="domain" description="Metallo-beta-lactamase" evidence="1">
    <location>
        <begin position="323"/>
        <end position="480"/>
    </location>
</feature>
<reference evidence="2 3" key="2">
    <citation type="submission" date="2018-11" db="EMBL/GenBank/DDBJ databases">
        <authorList>
            <consortium name="Pathogen Informatics"/>
        </authorList>
    </citation>
    <scope>NUCLEOTIDE SEQUENCE [LARGE SCALE GENOMIC DNA]</scope>
</reference>
<organism evidence="4">
    <name type="scientific">Anisakis simplex</name>
    <name type="common">Herring worm</name>
    <dbReference type="NCBI Taxonomy" id="6269"/>
    <lineage>
        <taxon>Eukaryota</taxon>
        <taxon>Metazoa</taxon>
        <taxon>Ecdysozoa</taxon>
        <taxon>Nematoda</taxon>
        <taxon>Chromadorea</taxon>
        <taxon>Rhabditida</taxon>
        <taxon>Spirurina</taxon>
        <taxon>Ascaridomorpha</taxon>
        <taxon>Ascaridoidea</taxon>
        <taxon>Anisakidae</taxon>
        <taxon>Anisakis</taxon>
        <taxon>Anisakis simplex complex</taxon>
    </lineage>
</organism>
<keyword evidence="3" id="KW-1185">Reference proteome</keyword>
<evidence type="ECO:0000313" key="3">
    <source>
        <dbReference type="Proteomes" id="UP000267096"/>
    </source>
</evidence>
<sequence>MVTSLEDNNLALAILKMLGLVSQRSIEDPGAPTIIQLPTTPRMGVRVSERDVCPFGADPLLLSGEYSYCKPSLNGACPVGFICDQSFVLGRSICCQDLRSRPRGRGTDESSLYLNIRFKLFLATNSPSSAVDSTWNGTSAKGVNVDVIQSTESPRWTPFATITTRRTPWYIKDRIAILNPDANTTSMTTPSNYQSTTASFPATATAIPSQIELTGAKGTEGSSTKPFQVVSVFQPKHPETTTGEPTSSTSMPGADIIVEISSTTSEQPKKAEIVAIPVITSTKSLNHWARIWTTEATPHSAVNVSVLQSGSMHTLNGIQMESVATITLINDNGRLLLVDTGLAKESITLDEIDVVVITNGHPGYIGNLNLFGRKPILFHTLEYVGRHVSATELKDRPYRKLSTNVEVWKTPGQTQQDLSVLVYNVPGYGSMAIVGDLIPSEAFFNEKTDLMIDEGVWDAASKRQNANLMICMADWIIPGHGQPFRVLPQYRQKAGCHRILSKQRKVH</sequence>
<protein>
    <submittedName>
        <fullName evidence="4">Lactamase_B domain-containing protein</fullName>
    </submittedName>
</protein>
<dbReference type="EMBL" id="UYRR01031394">
    <property type="protein sequence ID" value="VDK49716.1"/>
    <property type="molecule type" value="Genomic_DNA"/>
</dbReference>
<accession>A0A0M3JZR9</accession>
<evidence type="ECO:0000313" key="4">
    <source>
        <dbReference type="WBParaSite" id="ASIM_0001402001-mRNA-1"/>
    </source>
</evidence>
<dbReference type="InterPro" id="IPR036866">
    <property type="entry name" value="RibonucZ/Hydroxyglut_hydro"/>
</dbReference>
<dbReference type="OrthoDB" id="10250730at2759"/>
<reference evidence="4" key="1">
    <citation type="submission" date="2017-02" db="UniProtKB">
        <authorList>
            <consortium name="WormBaseParasite"/>
        </authorList>
    </citation>
    <scope>IDENTIFICATION</scope>
</reference>
<dbReference type="PANTHER" id="PTHR23200:SF49">
    <property type="entry name" value="METALLO-BETA-LACTAMASE DOMAIN-CONTAINING PROTEIN"/>
    <property type="match status" value="1"/>
</dbReference>
<dbReference type="CDD" id="cd07711">
    <property type="entry name" value="MBLAC1-like_MBL-fold"/>
    <property type="match status" value="1"/>
</dbReference>
<dbReference type="Proteomes" id="UP000267096">
    <property type="component" value="Unassembled WGS sequence"/>
</dbReference>
<dbReference type="AlphaFoldDB" id="A0A0M3JZR9"/>
<gene>
    <name evidence="2" type="ORF">ASIM_LOCUS13448</name>
</gene>
<dbReference type="InterPro" id="IPR039344">
    <property type="entry name" value="MBLAC1"/>
</dbReference>
<evidence type="ECO:0000313" key="2">
    <source>
        <dbReference type="EMBL" id="VDK49716.1"/>
    </source>
</evidence>
<proteinExistence type="predicted"/>
<dbReference type="InterPro" id="IPR001279">
    <property type="entry name" value="Metallo-B-lactamas"/>
</dbReference>
<dbReference type="WBParaSite" id="ASIM_0001402001-mRNA-1">
    <property type="protein sequence ID" value="ASIM_0001402001-mRNA-1"/>
    <property type="gene ID" value="ASIM_0001402001"/>
</dbReference>
<dbReference type="PANTHER" id="PTHR23200">
    <property type="entry name" value="METALLO-BETA-LACTAMASE DOMAIN-CONTAINING PROTEIN 1"/>
    <property type="match status" value="1"/>
</dbReference>
<evidence type="ECO:0000259" key="1">
    <source>
        <dbReference type="SMART" id="SM00849"/>
    </source>
</evidence>
<dbReference type="SMART" id="SM00849">
    <property type="entry name" value="Lactamase_B"/>
    <property type="match status" value="1"/>
</dbReference>
<dbReference type="Gene3D" id="3.60.15.10">
    <property type="entry name" value="Ribonuclease Z/Hydroxyacylglutathione hydrolase-like"/>
    <property type="match status" value="1"/>
</dbReference>
<name>A0A0M3JZR9_ANISI</name>